<dbReference type="AlphaFoldDB" id="A0A5Y2YDP4"/>
<evidence type="ECO:0000313" key="5">
    <source>
        <dbReference type="EMBL" id="HAE6051968.1"/>
    </source>
</evidence>
<evidence type="ECO:0000256" key="1">
    <source>
        <dbReference type="ARBA" id="ARBA00023015"/>
    </source>
</evidence>
<evidence type="ECO:0000313" key="4">
    <source>
        <dbReference type="EMBL" id="HAC6946894.1"/>
    </source>
</evidence>
<gene>
    <name evidence="3" type="ORF">E0S65_08750</name>
    <name evidence="4" type="ORF">G0D41_06825</name>
    <name evidence="5" type="ORF">G4I76_003800</name>
    <name evidence="6" type="ORF">G4P47_003288</name>
</gene>
<dbReference type="InterPro" id="IPR004356">
    <property type="entry name" value="Adhesin_operon_reg_prot"/>
</dbReference>
<dbReference type="EMBL" id="DAASZT010000004">
    <property type="protein sequence ID" value="HAE7704297.1"/>
    <property type="molecule type" value="Genomic_DNA"/>
</dbReference>
<proteinExistence type="predicted"/>
<evidence type="ECO:0000313" key="6">
    <source>
        <dbReference type="EMBL" id="HAE7704297.1"/>
    </source>
</evidence>
<dbReference type="GO" id="GO:0006355">
    <property type="term" value="P:regulation of DNA-templated transcription"/>
    <property type="evidence" value="ECO:0007669"/>
    <property type="project" value="InterPro"/>
</dbReference>
<dbReference type="Pfam" id="PF03333">
    <property type="entry name" value="PapB"/>
    <property type="match status" value="1"/>
</dbReference>
<dbReference type="EMBL" id="DAAMJS010000002">
    <property type="protein sequence ID" value="HAC6946894.1"/>
    <property type="molecule type" value="Genomic_DNA"/>
</dbReference>
<evidence type="ECO:0000313" key="3">
    <source>
        <dbReference type="EMBL" id="ECG4536779.1"/>
    </source>
</evidence>
<accession>A0A5Y2YDP4</accession>
<comment type="caution">
    <text evidence="3">The sequence shown here is derived from an EMBL/GenBank/DDBJ whole genome shotgun (WGS) entry which is preliminary data.</text>
</comment>
<dbReference type="EMBL" id="DAASLT010000009">
    <property type="protein sequence ID" value="HAE6051968.1"/>
    <property type="molecule type" value="Genomic_DNA"/>
</dbReference>
<reference evidence="4" key="2">
    <citation type="submission" date="2018-07" db="EMBL/GenBank/DDBJ databases">
        <authorList>
            <consortium name="NCBI Pathogen Detection Project"/>
        </authorList>
    </citation>
    <scope>NUCLEOTIDE SEQUENCE</scope>
    <source>
        <strain evidence="5">12-2229</strain>
        <strain evidence="6">13-4047</strain>
        <strain evidence="4">13-7331</strain>
    </source>
</reference>
<name>A0A5Y2YDP4_SALET</name>
<keyword evidence="2" id="KW-0804">Transcription</keyword>
<organism evidence="3">
    <name type="scientific">Salmonella enterica subsp. enterica serovar Javiana</name>
    <dbReference type="NCBI Taxonomy" id="363569"/>
    <lineage>
        <taxon>Bacteria</taxon>
        <taxon>Pseudomonadati</taxon>
        <taxon>Pseudomonadota</taxon>
        <taxon>Gammaproteobacteria</taxon>
        <taxon>Enterobacterales</taxon>
        <taxon>Enterobacteriaceae</taxon>
        <taxon>Salmonella</taxon>
    </lineage>
</organism>
<keyword evidence="1" id="KW-0805">Transcription regulation</keyword>
<dbReference type="EMBL" id="AAIOLQ010000005">
    <property type="protein sequence ID" value="ECG4536779.1"/>
    <property type="molecule type" value="Genomic_DNA"/>
</dbReference>
<reference evidence="4" key="1">
    <citation type="journal article" date="2018" name="Genome Biol.">
        <title>SKESA: strategic k-mer extension for scrupulous assemblies.</title>
        <authorList>
            <person name="Souvorov A."/>
            <person name="Agarwala R."/>
            <person name="Lipman D.J."/>
        </authorList>
    </citation>
    <scope>NUCLEOTIDE SEQUENCE</scope>
    <source>
        <strain evidence="5">12-2229</strain>
        <strain evidence="6">13-4047</strain>
        <strain evidence="4">13-7331</strain>
    </source>
</reference>
<reference evidence="3" key="3">
    <citation type="submission" date="2019-03" db="EMBL/GenBank/DDBJ databases">
        <authorList>
            <person name="Ashton P.M."/>
            <person name="Dallman T."/>
            <person name="Nair S."/>
            <person name="De Pinna E."/>
            <person name="Peters T."/>
            <person name="Grant K."/>
        </authorList>
    </citation>
    <scope>NUCLEOTIDE SEQUENCE [LARGE SCALE GENOMIC DNA]</scope>
    <source>
        <strain evidence="3">314986</strain>
    </source>
</reference>
<dbReference type="InterPro" id="IPR053721">
    <property type="entry name" value="Fimbrial_Adhesin_Reg"/>
</dbReference>
<protein>
    <submittedName>
        <fullName evidence="3">Transcriptional regulator</fullName>
    </submittedName>
</protein>
<dbReference type="Proteomes" id="UP000839596">
    <property type="component" value="Unassembled WGS sequence"/>
</dbReference>
<dbReference type="Gene3D" id="1.10.10.2690">
    <property type="match status" value="1"/>
</dbReference>
<sequence length="96" mass="11113">MSDHDSKLEHREFCYLPYELIAGKVDSVYFKLLISISAITGHKMRKALEDILVHGCSRKEACIRNNVSQSAVSLKIQHLQYVNQTVHMMSRYSIRM</sequence>
<evidence type="ECO:0000256" key="2">
    <source>
        <dbReference type="ARBA" id="ARBA00023163"/>
    </source>
</evidence>